<gene>
    <name evidence="1" type="ORF">GCM10010347_43270</name>
</gene>
<dbReference type="RefSeq" id="WP_190185855.1">
    <property type="nucleotide sequence ID" value="NZ_BMVP01000008.1"/>
</dbReference>
<comment type="caution">
    <text evidence="1">The sequence shown here is derived from an EMBL/GenBank/DDBJ whole genome shotgun (WGS) entry which is preliminary data.</text>
</comment>
<dbReference type="Gene3D" id="1.25.40.10">
    <property type="entry name" value="Tetratricopeptide repeat domain"/>
    <property type="match status" value="1"/>
</dbReference>
<dbReference type="InterPro" id="IPR011990">
    <property type="entry name" value="TPR-like_helical_dom_sf"/>
</dbReference>
<evidence type="ECO:0000313" key="1">
    <source>
        <dbReference type="EMBL" id="GHB68451.1"/>
    </source>
</evidence>
<reference evidence="2" key="1">
    <citation type="journal article" date="2019" name="Int. J. Syst. Evol. Microbiol.">
        <title>The Global Catalogue of Microorganisms (GCM) 10K type strain sequencing project: providing services to taxonomists for standard genome sequencing and annotation.</title>
        <authorList>
            <consortium name="The Broad Institute Genomics Platform"/>
            <consortium name="The Broad Institute Genome Sequencing Center for Infectious Disease"/>
            <person name="Wu L."/>
            <person name="Ma J."/>
        </authorList>
    </citation>
    <scope>NUCLEOTIDE SEQUENCE [LARGE SCALE GENOMIC DNA]</scope>
    <source>
        <strain evidence="2">JCM 4738</strain>
    </source>
</reference>
<dbReference type="SUPFAM" id="SSF48452">
    <property type="entry name" value="TPR-like"/>
    <property type="match status" value="1"/>
</dbReference>
<accession>A0ABQ3F0N6</accession>
<sequence>MATHADPGGAHVGEWLAAVFGGDLDAGDAVVELRALLREAPPALAEELTGQLADLARHAHDHEDRNGVGTLLALLDTAATATGTRAARAQAELEHGLYLLHAGLPGDSIPRFSRALELADSPGNRCRAVFHSGMAWMELGNAAEAETAFRKALALATEADDVEGLVQTANRLAALAVWRNAPREADEIVNAARARAERARRPDLVLYLVTASAVRFANSGELARAEEEYLRLAELASAGGFAEHAPERRGAEAASLAGRITLRLRRQDLAGAALLAPRLRARLADLGTSELVRDLVLLSQVGMLSCDLDEALTDAVRAVELSGGDRLRPEQTQALAQLASVHMMRCAYEPAHRTCLAALSLIEDSRATVGDAQSRVAFVTDRSELYQQAVRLCLILADTFQDPAYRTEALTWVERIKSRTLGELMGLGGVDAPTGVPAHVVEAEHELVRRVRVHESAGGMSRHEYHEAWRRLEALWREMEDAAPEYVALRRGRSARPDQIRELLGGPDRTAAAGAVATGPDNAQSRPAAAWEAPLGTYGAPPRDPLGAYGAAREVEIALPGSGSRRVLILPETHADSRRRMVDRISRPTPVDDRLVDLVRNLAAVDAAWWTRYEAAVAGGRVPDAEQLGELLRCCVARWGSADQRRAADRWGDGRLVSRLCRALAVGPPDEACWAPVRSVLRKDREAVEACRVLHDRRLLPVGPAAAALAREKDRLSTYFFDCLAQEVRAASRGGPAGAAAARFRLGVQAAVLLVPGDARLLAAGAAFIEDFPEHRYA</sequence>
<evidence type="ECO:0008006" key="3">
    <source>
        <dbReference type="Google" id="ProtNLM"/>
    </source>
</evidence>
<proteinExistence type="predicted"/>
<keyword evidence="2" id="KW-1185">Reference proteome</keyword>
<dbReference type="Proteomes" id="UP000642673">
    <property type="component" value="Unassembled WGS sequence"/>
</dbReference>
<dbReference type="EMBL" id="BMVP01000008">
    <property type="protein sequence ID" value="GHB68451.1"/>
    <property type="molecule type" value="Genomic_DNA"/>
</dbReference>
<organism evidence="1 2">
    <name type="scientific">Streptomyces cirratus</name>
    <dbReference type="NCBI Taxonomy" id="68187"/>
    <lineage>
        <taxon>Bacteria</taxon>
        <taxon>Bacillati</taxon>
        <taxon>Actinomycetota</taxon>
        <taxon>Actinomycetes</taxon>
        <taxon>Kitasatosporales</taxon>
        <taxon>Streptomycetaceae</taxon>
        <taxon>Streptomyces</taxon>
    </lineage>
</organism>
<name>A0ABQ3F0N6_9ACTN</name>
<protein>
    <recommendedName>
        <fullName evidence="3">Tetratricopeptide repeat protein</fullName>
    </recommendedName>
</protein>
<evidence type="ECO:0000313" key="2">
    <source>
        <dbReference type="Proteomes" id="UP000642673"/>
    </source>
</evidence>